<evidence type="ECO:0000313" key="1">
    <source>
        <dbReference type="EMBL" id="MBB6204236.1"/>
    </source>
</evidence>
<proteinExistence type="predicted"/>
<reference evidence="1 2" key="1">
    <citation type="submission" date="2020-08" db="EMBL/GenBank/DDBJ databases">
        <title>Genomic Encyclopedia of Type Strains, Phase IV (KMG-V): Genome sequencing to study the core and pangenomes of soil and plant-associated prokaryotes.</title>
        <authorList>
            <person name="Whitman W."/>
        </authorList>
    </citation>
    <scope>NUCLEOTIDE SEQUENCE [LARGE SCALE GENOMIC DNA]</scope>
    <source>
        <strain evidence="1 2">SEMIA 4013</strain>
    </source>
</reference>
<dbReference type="AlphaFoldDB" id="A0AAW3V1G7"/>
<accession>A0AAW3V1G7</accession>
<dbReference type="Proteomes" id="UP000518681">
    <property type="component" value="Unassembled WGS sequence"/>
</dbReference>
<comment type="caution">
    <text evidence="1">The sequence shown here is derived from an EMBL/GenBank/DDBJ whole genome shotgun (WGS) entry which is preliminary data.</text>
</comment>
<dbReference type="RefSeq" id="WP_183800458.1">
    <property type="nucleotide sequence ID" value="NZ_JACIII010000013.1"/>
</dbReference>
<gene>
    <name evidence="1" type="ORF">GGD69_005130</name>
</gene>
<name>A0AAW3V1G7_9BURK</name>
<organism evidence="1 2">
    <name type="scientific">Paraburkholderia fungorum</name>
    <dbReference type="NCBI Taxonomy" id="134537"/>
    <lineage>
        <taxon>Bacteria</taxon>
        <taxon>Pseudomonadati</taxon>
        <taxon>Pseudomonadota</taxon>
        <taxon>Betaproteobacteria</taxon>
        <taxon>Burkholderiales</taxon>
        <taxon>Burkholderiaceae</taxon>
        <taxon>Paraburkholderia</taxon>
    </lineage>
</organism>
<protein>
    <submittedName>
        <fullName evidence="1">Uncharacterized protein</fullName>
    </submittedName>
</protein>
<evidence type="ECO:0000313" key="2">
    <source>
        <dbReference type="Proteomes" id="UP000518681"/>
    </source>
</evidence>
<sequence length="213" mass="22811">MSEGFTMQVGGIDGFGDEGFTIKTICGCRIVYGSVPLSSFQMLSHGFSKKALMAMDIADLIGATYVIGEPAALDELRQLDLPVSAKRHADYLAAADLGLNAVAMWLRRGERGLSSNAMCKAIFGVPASAGTEHPHDPDDLRRCILFLDASGAHDQVQKMAGVSPEWSRLLSGWADLTARFAKETATGKNAPKTYALMQELLKDPVDTGLTESS</sequence>
<dbReference type="EMBL" id="JACIIK010000009">
    <property type="protein sequence ID" value="MBB6204236.1"/>
    <property type="molecule type" value="Genomic_DNA"/>
</dbReference>